<evidence type="ECO:0000256" key="1">
    <source>
        <dbReference type="ARBA" id="ARBA00004651"/>
    </source>
</evidence>
<organism evidence="9 10">
    <name type="scientific">Murinocardiopsis flavida</name>
    <dbReference type="NCBI Taxonomy" id="645275"/>
    <lineage>
        <taxon>Bacteria</taxon>
        <taxon>Bacillati</taxon>
        <taxon>Actinomycetota</taxon>
        <taxon>Actinomycetes</taxon>
        <taxon>Streptosporangiales</taxon>
        <taxon>Nocardiopsidaceae</taxon>
        <taxon>Murinocardiopsis</taxon>
    </lineage>
</organism>
<dbReference type="RefSeq" id="WP_245928715.1">
    <property type="nucleotide sequence ID" value="NZ_PYGA01000006.1"/>
</dbReference>
<evidence type="ECO:0000256" key="7">
    <source>
        <dbReference type="RuleBase" id="RU363032"/>
    </source>
</evidence>
<evidence type="ECO:0000313" key="9">
    <source>
        <dbReference type="EMBL" id="PSK98055.1"/>
    </source>
</evidence>
<comment type="subcellular location">
    <subcellularLocation>
        <location evidence="1 7">Cell membrane</location>
        <topology evidence="1 7">Multi-pass membrane protein</topology>
    </subcellularLocation>
</comment>
<comment type="caution">
    <text evidence="9">The sequence shown here is derived from an EMBL/GenBank/DDBJ whole genome shotgun (WGS) entry which is preliminary data.</text>
</comment>
<dbReference type="Proteomes" id="UP000240542">
    <property type="component" value="Unassembled WGS sequence"/>
</dbReference>
<protein>
    <submittedName>
        <fullName evidence="9">Carbohydrate ABC transporter membrane protein 2 (CUT1 family)</fullName>
    </submittedName>
</protein>
<sequence length="280" mass="30075">MRTRERRGWRRVVNPVNGGALVMVVLTAMPLYWLVMNSFKPPEEISAVPPGAVPKAPTGQNYGDAFAGGFATYMLNSVLVCAVATVIVLSLATFAGYALARTPMRGRGPVMVALLIISVYPAIAVLVPLYLMQRQLGLLNSYPALIIPYVAFNLPFAIWILRNYMLSVPRGLEDAASIDGCSPVRTVLQVILPQVRPGLFTAGVFTFTATWMEFLMALTFNSQEGFRTIPVGMALFGTVFEVPYGTLFAAAVAVTAPIAILALVFRRSVVAGLTAGAVKG</sequence>
<evidence type="ECO:0000256" key="3">
    <source>
        <dbReference type="ARBA" id="ARBA00022475"/>
    </source>
</evidence>
<dbReference type="GO" id="GO:0005886">
    <property type="term" value="C:plasma membrane"/>
    <property type="evidence" value="ECO:0007669"/>
    <property type="project" value="UniProtKB-SubCell"/>
</dbReference>
<dbReference type="CDD" id="cd06261">
    <property type="entry name" value="TM_PBP2"/>
    <property type="match status" value="1"/>
</dbReference>
<accession>A0A2P8DLG3</accession>
<feature type="transmembrane region" description="Helical" evidence="7">
    <location>
        <begin position="73"/>
        <end position="98"/>
    </location>
</feature>
<keyword evidence="10" id="KW-1185">Reference proteome</keyword>
<dbReference type="Pfam" id="PF00528">
    <property type="entry name" value="BPD_transp_1"/>
    <property type="match status" value="1"/>
</dbReference>
<dbReference type="Gene3D" id="1.10.3720.10">
    <property type="entry name" value="MetI-like"/>
    <property type="match status" value="1"/>
</dbReference>
<feature type="transmembrane region" description="Helical" evidence="7">
    <location>
        <begin position="142"/>
        <end position="161"/>
    </location>
</feature>
<keyword evidence="6 7" id="KW-0472">Membrane</keyword>
<comment type="similarity">
    <text evidence="7">Belongs to the binding-protein-dependent transport system permease family.</text>
</comment>
<keyword evidence="5 7" id="KW-1133">Transmembrane helix</keyword>
<keyword evidence="2 7" id="KW-0813">Transport</keyword>
<gene>
    <name evidence="9" type="ORF">CLV63_106103</name>
</gene>
<dbReference type="GO" id="GO:0055085">
    <property type="term" value="P:transmembrane transport"/>
    <property type="evidence" value="ECO:0007669"/>
    <property type="project" value="InterPro"/>
</dbReference>
<feature type="transmembrane region" description="Helical" evidence="7">
    <location>
        <begin position="110"/>
        <end position="130"/>
    </location>
</feature>
<evidence type="ECO:0000256" key="2">
    <source>
        <dbReference type="ARBA" id="ARBA00022448"/>
    </source>
</evidence>
<dbReference type="PANTHER" id="PTHR32243:SF18">
    <property type="entry name" value="INNER MEMBRANE ABC TRANSPORTER PERMEASE PROTEIN YCJP"/>
    <property type="match status" value="1"/>
</dbReference>
<dbReference type="AlphaFoldDB" id="A0A2P8DLG3"/>
<dbReference type="PANTHER" id="PTHR32243">
    <property type="entry name" value="MALTOSE TRANSPORT SYSTEM PERMEASE-RELATED"/>
    <property type="match status" value="1"/>
</dbReference>
<dbReference type="InterPro" id="IPR000515">
    <property type="entry name" value="MetI-like"/>
</dbReference>
<evidence type="ECO:0000313" key="10">
    <source>
        <dbReference type="Proteomes" id="UP000240542"/>
    </source>
</evidence>
<feature type="transmembrane region" description="Helical" evidence="7">
    <location>
        <begin position="199"/>
        <end position="222"/>
    </location>
</feature>
<dbReference type="SUPFAM" id="SSF161098">
    <property type="entry name" value="MetI-like"/>
    <property type="match status" value="1"/>
</dbReference>
<evidence type="ECO:0000259" key="8">
    <source>
        <dbReference type="PROSITE" id="PS50928"/>
    </source>
</evidence>
<dbReference type="InterPro" id="IPR035906">
    <property type="entry name" value="MetI-like_sf"/>
</dbReference>
<feature type="transmembrane region" description="Helical" evidence="7">
    <location>
        <begin position="242"/>
        <end position="265"/>
    </location>
</feature>
<dbReference type="PROSITE" id="PS50928">
    <property type="entry name" value="ABC_TM1"/>
    <property type="match status" value="1"/>
</dbReference>
<evidence type="ECO:0000256" key="4">
    <source>
        <dbReference type="ARBA" id="ARBA00022692"/>
    </source>
</evidence>
<evidence type="ECO:0000256" key="5">
    <source>
        <dbReference type="ARBA" id="ARBA00022989"/>
    </source>
</evidence>
<keyword evidence="3" id="KW-1003">Cell membrane</keyword>
<feature type="domain" description="ABC transmembrane type-1" evidence="8">
    <location>
        <begin position="74"/>
        <end position="265"/>
    </location>
</feature>
<evidence type="ECO:0000256" key="6">
    <source>
        <dbReference type="ARBA" id="ARBA00023136"/>
    </source>
</evidence>
<proteinExistence type="inferred from homology"/>
<feature type="transmembrane region" description="Helical" evidence="7">
    <location>
        <begin position="12"/>
        <end position="35"/>
    </location>
</feature>
<keyword evidence="4 7" id="KW-0812">Transmembrane</keyword>
<dbReference type="EMBL" id="PYGA01000006">
    <property type="protein sequence ID" value="PSK98055.1"/>
    <property type="molecule type" value="Genomic_DNA"/>
</dbReference>
<reference evidence="9 10" key="1">
    <citation type="submission" date="2018-03" db="EMBL/GenBank/DDBJ databases">
        <title>Genomic Encyclopedia of Archaeal and Bacterial Type Strains, Phase II (KMG-II): from individual species to whole genera.</title>
        <authorList>
            <person name="Goeker M."/>
        </authorList>
    </citation>
    <scope>NUCLEOTIDE SEQUENCE [LARGE SCALE GENOMIC DNA]</scope>
    <source>
        <strain evidence="9 10">DSM 45312</strain>
    </source>
</reference>
<dbReference type="InterPro" id="IPR050901">
    <property type="entry name" value="BP-dep_ABC_trans_perm"/>
</dbReference>
<name>A0A2P8DLG3_9ACTN</name>